<dbReference type="AlphaFoldDB" id="E2IHB7"/>
<evidence type="ECO:0000259" key="3">
    <source>
        <dbReference type="Pfam" id="PF14028"/>
    </source>
</evidence>
<protein>
    <submittedName>
        <fullName evidence="4">Lantibiotic dehydratase</fullName>
    </submittedName>
</protein>
<dbReference type="SMR" id="E2IHB7"/>
<organism evidence="4">
    <name type="scientific">Microbispora corallina</name>
    <dbReference type="NCBI Taxonomy" id="83302"/>
    <lineage>
        <taxon>Bacteria</taxon>
        <taxon>Bacillati</taxon>
        <taxon>Actinomycetota</taxon>
        <taxon>Actinomycetes</taxon>
        <taxon>Streptosporangiales</taxon>
        <taxon>Streptosporangiaceae</taxon>
        <taxon>Microbispora</taxon>
    </lineage>
</organism>
<evidence type="ECO:0007829" key="5">
    <source>
        <dbReference type="PDB" id="5EHK"/>
    </source>
</evidence>
<evidence type="ECO:0000256" key="1">
    <source>
        <dbReference type="SAM" id="MobiDB-lite"/>
    </source>
</evidence>
<dbReference type="PDB" id="5EHK">
    <property type="method" value="X-ray"/>
    <property type="resolution" value="2.71 A"/>
    <property type="chains" value="A/B=1-1115"/>
</dbReference>
<dbReference type="Pfam" id="PF04738">
    <property type="entry name" value="Lant_dehydr_N"/>
    <property type="match status" value="1"/>
</dbReference>
<evidence type="ECO:0000313" key="4">
    <source>
        <dbReference type="EMBL" id="ADK32555.1"/>
    </source>
</evidence>
<feature type="domain" description="Lantibiotic dehydratase N-terminal" evidence="2">
    <location>
        <begin position="90"/>
        <end position="749"/>
    </location>
</feature>
<dbReference type="NCBIfam" id="TIGR03891">
    <property type="entry name" value="thiopep_ocin"/>
    <property type="match status" value="1"/>
</dbReference>
<name>E2IHB7_9ACTN</name>
<gene>
    <name evidence="4" type="primary">mibB</name>
</gene>
<feature type="compositionally biased region" description="Polar residues" evidence="1">
    <location>
        <begin position="25"/>
        <end position="36"/>
    </location>
</feature>
<keyword evidence="5" id="KW-0002">3D-structure</keyword>
<dbReference type="Pfam" id="PF14028">
    <property type="entry name" value="Lant_dehydr_C"/>
    <property type="match status" value="1"/>
</dbReference>
<feature type="region of interest" description="Disordered" evidence="1">
    <location>
        <begin position="25"/>
        <end position="74"/>
    </location>
</feature>
<dbReference type="EMBL" id="HM536998">
    <property type="protein sequence ID" value="ADK32555.1"/>
    <property type="molecule type" value="Genomic_DNA"/>
</dbReference>
<dbReference type="InterPro" id="IPR006827">
    <property type="entry name" value="Lant_deHydtase_N"/>
</dbReference>
<feature type="domain" description="Thiopeptide-type bacteriocin biosynthesis" evidence="3">
    <location>
        <begin position="819"/>
        <end position="1102"/>
    </location>
</feature>
<reference evidence="4" key="1">
    <citation type="journal article" date="2010" name="Proc. Natl. Acad. Sci. U.S.A.">
        <title>Microbisporicin gene cluster reveals unusual features of lantibiotic biosynthesis in actinomycetes.</title>
        <authorList>
            <person name="Foulston L.C."/>
            <person name="Bibb M.J."/>
        </authorList>
    </citation>
    <scope>NUCLEOTIDE SEQUENCE</scope>
    <source>
        <strain evidence="4">NRRL 30420</strain>
    </source>
</reference>
<dbReference type="InterPro" id="IPR023809">
    <property type="entry name" value="Thiopep_bacteriocin_synth_dom"/>
</dbReference>
<reference evidence="5" key="2">
    <citation type="journal article" date="2016" name="Cell Chem. Biol.">
        <title>Structure and tRNA Specificity of MibB, a Lantibiotic Dehydratase from Actinobacteria Involved in NAI-107 Biosynthesis.</title>
        <authorList>
            <person name="Ortega M.A."/>
            <person name="Hao Y."/>
            <person name="Walker M.C."/>
            <person name="Donadio S."/>
            <person name="Sosio M."/>
            <person name="Nair S.K."/>
            <person name="van der Donk W.A."/>
        </authorList>
    </citation>
    <scope>X-RAY CRYSTALLOGRAPHY (2.71 ANGSTROMS)</scope>
</reference>
<evidence type="ECO:0000259" key="2">
    <source>
        <dbReference type="Pfam" id="PF04738"/>
    </source>
</evidence>
<dbReference type="PDBsum" id="5EHK"/>
<feature type="region of interest" description="Disordered" evidence="1">
    <location>
        <begin position="437"/>
        <end position="457"/>
    </location>
</feature>
<sequence length="1115" mass="121707">MTDSPFRAWDVFMVRTPVGYAYPTPLSNSGFDSPASSPGFGEGEFPPDAPVPSDVSGHGAGSSEASVRASGRPPAGDHLSLLRAACEDGPLMEAVELASPSLAGLLARVARGDTGGLKDKRLRRAALALLRYDIRMRTRPTPFGLFAGVSGGRFDTSAKWLAGTGHRTRTRADMEWLLSAVHRLERDRVLLAGVTVQAHQTLTVRGDRIVLDCPSALGKPLNGSTRSTVSARRSPVVAEILGAARRPVLAGRLAQSVAQRFELPADRVTGLLADMAAQELLITALRPPLDGDDPLQHVLDVVAAAEARAGSPAEAMSSESAALVAALREVDARCHAYDRTAVGQGRRELAELIQSTRRVHPHDTPLHVDLRIDLEVRLPEVVRTEIERAAEALWRLSPPRRGMRALRRYHEAFLERYGADRAVPLLELLDDTRGLGPPAGYKWPPSETPAGPQEEPRRSAALARLVAKAARRGEREIVIDEETIAELAYDEAAPADLPNSLELGVHVVAPSLDELSAGTFRVVLAPGPGSHHAGATLGRFTGLLPDVDAESAARQAGRPLHIQDAVAADVAFIPRSGRAANLAHTPSYSGRRISVGLPDSGRAQEIPLDELGVGANLERLCLVHLPTGREVVPALPNMVSAFAQAPNPARLLFELGLEGQRLWEPWDWGALSEMPFLPGVRYGRTLLAAPLWRMDQLRGPADDSGPAADWDAALDRWRAEWNVPRRVLAVSMDQRLLLDLDDAWHRVLLRDELRRTPELIAQQVAGDEEGWLDRGDAGFPGHLAEIVVPLERRDRHAARPPHIRATVSGREPTGAGGPWLYLRLRVPRRNQDDFLRDQVPVLVRAGIEHGADRWFFIRYSDTAGQHLRVRFRGEREKLWAGLLPEIGARLVEWQRQGLLAGHELGQYDPEYERYGGDALAEFTETAFQHDSAAAISLLRLTRRAGFRYTLDEVTAISAAALADAFGPPAPVVEPVPLVGGLQWAPDLFDGDPAAAWMSSTGGRRELPPDYRRDPARWQKLIDPTGGWPLLRADEDGCQVLAALESRDEAVRRFGTAYREAFRPTDSPSTQLRLVGSLLHMTCNRLIGGSAERERSVLGLARGAVQDNLNRRRHLA</sequence>
<accession>E2IHB7</accession>
<proteinExistence type="evidence at protein level"/>